<dbReference type="EMBL" id="BMIW01000003">
    <property type="protein sequence ID" value="GGF86634.1"/>
    <property type="molecule type" value="Genomic_DNA"/>
</dbReference>
<dbReference type="RefSeq" id="WP_120462553.1">
    <property type="nucleotide sequence ID" value="NZ_BMIW01000003.1"/>
</dbReference>
<organism evidence="1 2">
    <name type="scientific">Paenibacillus aceti</name>
    <dbReference type="NCBI Taxonomy" id="1820010"/>
    <lineage>
        <taxon>Bacteria</taxon>
        <taxon>Bacillati</taxon>
        <taxon>Bacillota</taxon>
        <taxon>Bacilli</taxon>
        <taxon>Bacillales</taxon>
        <taxon>Paenibacillaceae</taxon>
        <taxon>Paenibacillus</taxon>
    </lineage>
</organism>
<dbReference type="Proteomes" id="UP000608420">
    <property type="component" value="Unassembled WGS sequence"/>
</dbReference>
<evidence type="ECO:0000313" key="2">
    <source>
        <dbReference type="Proteomes" id="UP000608420"/>
    </source>
</evidence>
<keyword evidence="2" id="KW-1185">Reference proteome</keyword>
<proteinExistence type="predicted"/>
<accession>A0ABQ1VRE0</accession>
<reference evidence="2" key="1">
    <citation type="journal article" date="2019" name="Int. J. Syst. Evol. Microbiol.">
        <title>The Global Catalogue of Microorganisms (GCM) 10K type strain sequencing project: providing services to taxonomists for standard genome sequencing and annotation.</title>
        <authorList>
            <consortium name="The Broad Institute Genomics Platform"/>
            <consortium name="The Broad Institute Genome Sequencing Center for Infectious Disease"/>
            <person name="Wu L."/>
            <person name="Ma J."/>
        </authorList>
    </citation>
    <scope>NUCLEOTIDE SEQUENCE [LARGE SCALE GENOMIC DNA]</scope>
    <source>
        <strain evidence="2">CGMCC 1.15420</strain>
    </source>
</reference>
<dbReference type="SUPFAM" id="SSF159006">
    <property type="entry name" value="YopX-like"/>
    <property type="match status" value="1"/>
</dbReference>
<comment type="caution">
    <text evidence="1">The sequence shown here is derived from an EMBL/GenBank/DDBJ whole genome shotgun (WGS) entry which is preliminary data.</text>
</comment>
<sequence length="137" mass="15334">MIPTKFRGIPKDTNEFIFGSLVKVSKSGSLAISYLDDGGHIKMQEIKKETAGMFTGCEDGHETDNGYSKLWSGDIIELKYEDELITCKIEYSICGFVLVSDSFEDGYVWMSELVESDGAYDWIADSKLIGNIYSQNN</sequence>
<gene>
    <name evidence="1" type="ORF">GCM10010913_05180</name>
</gene>
<evidence type="ECO:0000313" key="1">
    <source>
        <dbReference type="EMBL" id="GGF86634.1"/>
    </source>
</evidence>
<protein>
    <recommendedName>
        <fullName evidence="3">YopX protein domain-containing protein</fullName>
    </recommendedName>
</protein>
<name>A0ABQ1VRE0_9BACL</name>
<evidence type="ECO:0008006" key="3">
    <source>
        <dbReference type="Google" id="ProtNLM"/>
    </source>
</evidence>